<reference evidence="8 9" key="1">
    <citation type="submission" date="2023-01" db="EMBL/GenBank/DDBJ databases">
        <title>Analysis of 21 Apiospora genomes using comparative genomics revels a genus with tremendous synthesis potential of carbohydrate active enzymes and secondary metabolites.</title>
        <authorList>
            <person name="Sorensen T."/>
        </authorList>
    </citation>
    <scope>NUCLEOTIDE SEQUENCE [LARGE SCALE GENOMIC DNA]</scope>
    <source>
        <strain evidence="8 9">CBS 83171</strain>
    </source>
</reference>
<keyword evidence="5 7" id="KW-0472">Membrane</keyword>
<dbReference type="PANTHER" id="PTHR45649">
    <property type="entry name" value="AMINO-ACID PERMEASE BAT1"/>
    <property type="match status" value="1"/>
</dbReference>
<gene>
    <name evidence="8" type="ORF">PG996_014366</name>
</gene>
<feature type="compositionally biased region" description="Polar residues" evidence="6">
    <location>
        <begin position="1"/>
        <end position="11"/>
    </location>
</feature>
<evidence type="ECO:0000256" key="2">
    <source>
        <dbReference type="ARBA" id="ARBA00022448"/>
    </source>
</evidence>
<evidence type="ECO:0000256" key="4">
    <source>
        <dbReference type="ARBA" id="ARBA00022989"/>
    </source>
</evidence>
<feature type="transmembrane region" description="Helical" evidence="7">
    <location>
        <begin position="259"/>
        <end position="280"/>
    </location>
</feature>
<feature type="transmembrane region" description="Helical" evidence="7">
    <location>
        <begin position="500"/>
        <end position="521"/>
    </location>
</feature>
<feature type="compositionally biased region" description="Basic and acidic residues" evidence="6">
    <location>
        <begin position="12"/>
        <end position="23"/>
    </location>
</feature>
<evidence type="ECO:0000256" key="1">
    <source>
        <dbReference type="ARBA" id="ARBA00004141"/>
    </source>
</evidence>
<dbReference type="PANTHER" id="PTHR45649:SF27">
    <property type="entry name" value="CHOLINE TRANSPORTER (EUROFUNG)"/>
    <property type="match status" value="1"/>
</dbReference>
<dbReference type="InterPro" id="IPR002293">
    <property type="entry name" value="AA/rel_permease1"/>
</dbReference>
<feature type="transmembrane region" description="Helical" evidence="7">
    <location>
        <begin position="430"/>
        <end position="453"/>
    </location>
</feature>
<feature type="transmembrane region" description="Helical" evidence="7">
    <location>
        <begin position="402"/>
        <end position="424"/>
    </location>
</feature>
<feature type="transmembrane region" description="Helical" evidence="7">
    <location>
        <begin position="106"/>
        <end position="132"/>
    </location>
</feature>
<feature type="transmembrane region" description="Helical" evidence="7">
    <location>
        <begin position="188"/>
        <end position="208"/>
    </location>
</feature>
<keyword evidence="3 7" id="KW-0812">Transmembrane</keyword>
<feature type="transmembrane region" description="Helical" evidence="7">
    <location>
        <begin position="144"/>
        <end position="168"/>
    </location>
</feature>
<comment type="caution">
    <text evidence="8">The sequence shown here is derived from an EMBL/GenBank/DDBJ whole genome shotgun (WGS) entry which is preliminary data.</text>
</comment>
<dbReference type="Proteomes" id="UP001446871">
    <property type="component" value="Unassembled WGS sequence"/>
</dbReference>
<protein>
    <submittedName>
        <fullName evidence="8">Cholin permease</fullName>
    </submittedName>
</protein>
<evidence type="ECO:0000256" key="3">
    <source>
        <dbReference type="ARBA" id="ARBA00022692"/>
    </source>
</evidence>
<comment type="subcellular location">
    <subcellularLocation>
        <location evidence="1">Membrane</location>
        <topology evidence="1">Multi-pass membrane protein</topology>
    </subcellularLocation>
</comment>
<evidence type="ECO:0000256" key="6">
    <source>
        <dbReference type="SAM" id="MobiDB-lite"/>
    </source>
</evidence>
<proteinExistence type="predicted"/>
<keyword evidence="4 7" id="KW-1133">Transmembrane helix</keyword>
<keyword evidence="2" id="KW-0813">Transport</keyword>
<feature type="transmembrane region" description="Helical" evidence="7">
    <location>
        <begin position="64"/>
        <end position="86"/>
    </location>
</feature>
<evidence type="ECO:0000256" key="7">
    <source>
        <dbReference type="SAM" id="Phobius"/>
    </source>
</evidence>
<evidence type="ECO:0000313" key="9">
    <source>
        <dbReference type="Proteomes" id="UP001446871"/>
    </source>
</evidence>
<keyword evidence="9" id="KW-1185">Reference proteome</keyword>
<name>A0ABR1TI77_9PEZI</name>
<sequence length="555" mass="58943">MDERTAVTSSSEQDRDYKAMADRDAVLKVEEEDSPSPGSGESVAVPAGVNASGHTQELARNFNLLSLAGVGLVVGTVWPAVGGSILTAIFNGGPPGVLYEFMTVTAFYSTVAASIAELASAIPSSAGVYHWASVTPGRSGWGRAVGFFAGWWNYLAWVLGAASMASIFANTVVQMYAVNHPGFEAQSWHVFVTYIIATWLACALVCFANGAMPHLNTFGIFAVLVGFFVTVIVVAAMPGRDGRPPHASSSFVWKEWSAALGYPDGFVFIAGMVNGAYSLGAVDPLTHLAEEIPHPERNVPIAIGLQFSIGFTTGLCYLVAIMYAINNYDALFESSYPIAEIYRQATGSAAGVTGLLAIIMVCIGLTVIGLYMTAGRTLWTLARDGATPLSARLAHVNPRFQVPIASTVASACLVTVLGCIYVGSSTAFNAFVGSFLLLITSSYLAAILPNLLTGRKNIRYGPFRLRGWVGFVVNGIACAYMLVWIVVYSFPFSLPVDAQTMNYACVIWGGLTLLVSLWWLVVARHGYHGPTTTGGGVLTIEHEGRSVVVPGRGEP</sequence>
<dbReference type="Gene3D" id="1.20.1740.10">
    <property type="entry name" value="Amino acid/polyamine transporter I"/>
    <property type="match status" value="1"/>
</dbReference>
<feature type="region of interest" description="Disordered" evidence="6">
    <location>
        <begin position="1"/>
        <end position="23"/>
    </location>
</feature>
<feature type="transmembrane region" description="Helical" evidence="7">
    <location>
        <begin position="301"/>
        <end position="325"/>
    </location>
</feature>
<dbReference type="PIRSF" id="PIRSF006060">
    <property type="entry name" value="AA_transporter"/>
    <property type="match status" value="1"/>
</dbReference>
<feature type="transmembrane region" description="Helical" evidence="7">
    <location>
        <begin position="345"/>
        <end position="371"/>
    </location>
</feature>
<dbReference type="Pfam" id="PF13520">
    <property type="entry name" value="AA_permease_2"/>
    <property type="match status" value="1"/>
</dbReference>
<organism evidence="8 9">
    <name type="scientific">Apiospora saccharicola</name>
    <dbReference type="NCBI Taxonomy" id="335842"/>
    <lineage>
        <taxon>Eukaryota</taxon>
        <taxon>Fungi</taxon>
        <taxon>Dikarya</taxon>
        <taxon>Ascomycota</taxon>
        <taxon>Pezizomycotina</taxon>
        <taxon>Sordariomycetes</taxon>
        <taxon>Xylariomycetidae</taxon>
        <taxon>Amphisphaeriales</taxon>
        <taxon>Apiosporaceae</taxon>
        <taxon>Apiospora</taxon>
    </lineage>
</organism>
<accession>A0ABR1TI77</accession>
<feature type="transmembrane region" description="Helical" evidence="7">
    <location>
        <begin position="465"/>
        <end position="488"/>
    </location>
</feature>
<dbReference type="EMBL" id="JAQQWM010000009">
    <property type="protein sequence ID" value="KAK8046302.1"/>
    <property type="molecule type" value="Genomic_DNA"/>
</dbReference>
<evidence type="ECO:0000313" key="8">
    <source>
        <dbReference type="EMBL" id="KAK8046302.1"/>
    </source>
</evidence>
<evidence type="ECO:0000256" key="5">
    <source>
        <dbReference type="ARBA" id="ARBA00023136"/>
    </source>
</evidence>
<feature type="transmembrane region" description="Helical" evidence="7">
    <location>
        <begin position="220"/>
        <end position="239"/>
    </location>
</feature>